<evidence type="ECO:0000313" key="1">
    <source>
        <dbReference type="EMBL" id="KAK3935982.1"/>
    </source>
</evidence>
<gene>
    <name evidence="1" type="ORF">QBC46DRAFT_396241</name>
</gene>
<keyword evidence="2" id="KW-1185">Reference proteome</keyword>
<name>A0AAN6N202_9PEZI</name>
<sequence>MQQLDVLILGAGWSATFLIPLLRSRKLAFTATTTDGRSVAGCPTLRWKFDPTHPDDIATLPRARYILITFPLVGKGPSELLVKTYDETHRRQSTAADAFRFIQLGSTGIWQQPEPGSGPWMTRHSPYKSDDRRAVAEDELLALGGCVLDLAGLWGGERDPRHWVDRVATTKEAVRAKKSLHMIHGVDVARGIAAVVQGGDEKWATAGKGQRWMLTDGFVYDWWALFAGWAEISKLEDKEEGQADKAPSKQATWVFELMVEEGVRALPRSMEMLGRCYDTREFWAAFGLAPVKGRI</sequence>
<dbReference type="Gene3D" id="3.40.50.720">
    <property type="entry name" value="NAD(P)-binding Rossmann-like Domain"/>
    <property type="match status" value="1"/>
</dbReference>
<protein>
    <submittedName>
        <fullName evidence="1">Uncharacterized protein</fullName>
    </submittedName>
</protein>
<dbReference type="EMBL" id="MU853899">
    <property type="protein sequence ID" value="KAK3935982.1"/>
    <property type="molecule type" value="Genomic_DNA"/>
</dbReference>
<accession>A0AAN6N202</accession>
<dbReference type="PANTHER" id="PTHR40129">
    <property type="entry name" value="KETOPANTOATE REDUCTASE N-TERMINAL DOMAIN-CONTAINING PROTEIN"/>
    <property type="match status" value="1"/>
</dbReference>
<reference evidence="2" key="1">
    <citation type="journal article" date="2023" name="Mol. Phylogenet. Evol.">
        <title>Genome-scale phylogeny and comparative genomics of the fungal order Sordariales.</title>
        <authorList>
            <person name="Hensen N."/>
            <person name="Bonometti L."/>
            <person name="Westerberg I."/>
            <person name="Brannstrom I.O."/>
            <person name="Guillou S."/>
            <person name="Cros-Aarteil S."/>
            <person name="Calhoun S."/>
            <person name="Haridas S."/>
            <person name="Kuo A."/>
            <person name="Mondo S."/>
            <person name="Pangilinan J."/>
            <person name="Riley R."/>
            <person name="LaButti K."/>
            <person name="Andreopoulos B."/>
            <person name="Lipzen A."/>
            <person name="Chen C."/>
            <person name="Yan M."/>
            <person name="Daum C."/>
            <person name="Ng V."/>
            <person name="Clum A."/>
            <person name="Steindorff A."/>
            <person name="Ohm R.A."/>
            <person name="Martin F."/>
            <person name="Silar P."/>
            <person name="Natvig D.O."/>
            <person name="Lalanne C."/>
            <person name="Gautier V."/>
            <person name="Ament-Velasquez S.L."/>
            <person name="Kruys A."/>
            <person name="Hutchinson M.I."/>
            <person name="Powell A.J."/>
            <person name="Barry K."/>
            <person name="Miller A.N."/>
            <person name="Grigoriev I.V."/>
            <person name="Debuchy R."/>
            <person name="Gladieux P."/>
            <person name="Hiltunen Thoren M."/>
            <person name="Johannesson H."/>
        </authorList>
    </citation>
    <scope>NUCLEOTIDE SEQUENCE [LARGE SCALE GENOMIC DNA]</scope>
    <source>
        <strain evidence="2">CBS 340.73</strain>
    </source>
</reference>
<organism evidence="1 2">
    <name type="scientific">Diplogelasinospora grovesii</name>
    <dbReference type="NCBI Taxonomy" id="303347"/>
    <lineage>
        <taxon>Eukaryota</taxon>
        <taxon>Fungi</taxon>
        <taxon>Dikarya</taxon>
        <taxon>Ascomycota</taxon>
        <taxon>Pezizomycotina</taxon>
        <taxon>Sordariomycetes</taxon>
        <taxon>Sordariomycetidae</taxon>
        <taxon>Sordariales</taxon>
        <taxon>Diplogelasinosporaceae</taxon>
        <taxon>Diplogelasinospora</taxon>
    </lineage>
</organism>
<proteinExistence type="predicted"/>
<dbReference type="PANTHER" id="PTHR40129:SF2">
    <property type="entry name" value="KETOPANTOATE REDUCTASE N-TERMINAL DOMAIN-CONTAINING PROTEIN"/>
    <property type="match status" value="1"/>
</dbReference>
<evidence type="ECO:0000313" key="2">
    <source>
        <dbReference type="Proteomes" id="UP001303473"/>
    </source>
</evidence>
<dbReference type="AlphaFoldDB" id="A0AAN6N202"/>
<dbReference type="Proteomes" id="UP001303473">
    <property type="component" value="Unassembled WGS sequence"/>
</dbReference>
<comment type="caution">
    <text evidence="1">The sequence shown here is derived from an EMBL/GenBank/DDBJ whole genome shotgun (WGS) entry which is preliminary data.</text>
</comment>